<evidence type="ECO:0000256" key="3">
    <source>
        <dbReference type="ARBA" id="ARBA00023110"/>
    </source>
</evidence>
<gene>
    <name evidence="7" type="primary">cyp12</name>
    <name evidence="7" type="ORF">LOC62_01G001401</name>
</gene>
<evidence type="ECO:0000313" key="7">
    <source>
        <dbReference type="EMBL" id="WOO77844.1"/>
    </source>
</evidence>
<reference evidence="7" key="1">
    <citation type="submission" date="2023-10" db="EMBL/GenBank/DDBJ databases">
        <authorList>
            <person name="Noh H."/>
        </authorList>
    </citation>
    <scope>NUCLEOTIDE SEQUENCE</scope>
    <source>
        <strain evidence="7">DUCC4014</strain>
    </source>
</reference>
<evidence type="ECO:0000313" key="8">
    <source>
        <dbReference type="Proteomes" id="UP000827549"/>
    </source>
</evidence>
<proteinExistence type="predicted"/>
<dbReference type="GeneID" id="87804657"/>
<dbReference type="PROSITE" id="PS00170">
    <property type="entry name" value="CSA_PPIASE_1"/>
    <property type="match status" value="1"/>
</dbReference>
<evidence type="ECO:0000259" key="6">
    <source>
        <dbReference type="PROSITE" id="PS50072"/>
    </source>
</evidence>
<keyword evidence="8" id="KW-1185">Reference proteome</keyword>
<dbReference type="PANTHER" id="PTHR11071:SF561">
    <property type="entry name" value="PEPTIDYL-PROLYL CIS-TRANS ISOMERASE D-RELATED"/>
    <property type="match status" value="1"/>
</dbReference>
<dbReference type="GO" id="GO:0006457">
    <property type="term" value="P:protein folding"/>
    <property type="evidence" value="ECO:0007669"/>
    <property type="project" value="InterPro"/>
</dbReference>
<dbReference type="Gene3D" id="2.40.100.10">
    <property type="entry name" value="Cyclophilin-like"/>
    <property type="match status" value="1"/>
</dbReference>
<evidence type="ECO:0000256" key="2">
    <source>
        <dbReference type="ARBA" id="ARBA00013194"/>
    </source>
</evidence>
<dbReference type="GO" id="GO:0016018">
    <property type="term" value="F:cyclosporin A binding"/>
    <property type="evidence" value="ECO:0007669"/>
    <property type="project" value="TreeGrafter"/>
</dbReference>
<evidence type="ECO:0000256" key="4">
    <source>
        <dbReference type="ARBA" id="ARBA00023235"/>
    </source>
</evidence>
<comment type="catalytic activity">
    <reaction evidence="1">
        <text>[protein]-peptidylproline (omega=180) = [protein]-peptidylproline (omega=0)</text>
        <dbReference type="Rhea" id="RHEA:16237"/>
        <dbReference type="Rhea" id="RHEA-COMP:10747"/>
        <dbReference type="Rhea" id="RHEA-COMP:10748"/>
        <dbReference type="ChEBI" id="CHEBI:83833"/>
        <dbReference type="ChEBI" id="CHEBI:83834"/>
        <dbReference type="EC" id="5.2.1.8"/>
    </reaction>
</comment>
<feature type="region of interest" description="Disordered" evidence="5">
    <location>
        <begin position="154"/>
        <end position="277"/>
    </location>
</feature>
<dbReference type="PRINTS" id="PR00153">
    <property type="entry name" value="CSAPPISMRASE"/>
</dbReference>
<dbReference type="SUPFAM" id="SSF50891">
    <property type="entry name" value="Cyclophilin-like"/>
    <property type="match status" value="1"/>
</dbReference>
<dbReference type="InterPro" id="IPR020892">
    <property type="entry name" value="Cyclophilin-type_PPIase_CS"/>
</dbReference>
<dbReference type="GO" id="GO:0005737">
    <property type="term" value="C:cytoplasm"/>
    <property type="evidence" value="ECO:0007669"/>
    <property type="project" value="TreeGrafter"/>
</dbReference>
<dbReference type="FunFam" id="2.40.100.10:FF:000025">
    <property type="entry name" value="Peptidyl-prolyl cis-trans isomerase CYP19-2"/>
    <property type="match status" value="1"/>
</dbReference>
<feature type="compositionally biased region" description="Basic and acidic residues" evidence="5">
    <location>
        <begin position="154"/>
        <end position="164"/>
    </location>
</feature>
<feature type="compositionally biased region" description="Basic and acidic residues" evidence="5">
    <location>
        <begin position="332"/>
        <end position="372"/>
    </location>
</feature>
<feature type="compositionally biased region" description="Basic and acidic residues" evidence="5">
    <location>
        <begin position="208"/>
        <end position="219"/>
    </location>
</feature>
<feature type="compositionally biased region" description="Gly residues" evidence="5">
    <location>
        <begin position="373"/>
        <end position="385"/>
    </location>
</feature>
<dbReference type="Pfam" id="PF00160">
    <property type="entry name" value="Pro_isomerase"/>
    <property type="match status" value="1"/>
</dbReference>
<evidence type="ECO:0000256" key="5">
    <source>
        <dbReference type="SAM" id="MobiDB-lite"/>
    </source>
</evidence>
<keyword evidence="4 7" id="KW-0413">Isomerase</keyword>
<name>A0AAF0Y4C3_9TREE</name>
<dbReference type="RefSeq" id="XP_062623876.1">
    <property type="nucleotide sequence ID" value="XM_062767892.1"/>
</dbReference>
<dbReference type="AlphaFoldDB" id="A0AAF0Y4C3"/>
<feature type="region of interest" description="Disordered" evidence="5">
    <location>
        <begin position="300"/>
        <end position="461"/>
    </location>
</feature>
<sequence length="461" mass="52206">MPLPRTFFDFTVGDKPLGRVVFELFTDVVPKTAENFRALSTGEKGQSASGATLSYKGSPVHRVIDGFMIQGGDFTKRNGSGGESIYGGMFKDERLSGDGTEVDREGLLVMANRGPDTNGSQWFITLAAAPHLTGKHVVFGRVVSGMEHIRAIGKLETDGRDRPHSPVIVSHAGELELRKPAVTRPRTPSVSSDSEDEEERRRRKERRERKEREREERREERRKRKEKDGRDRDRSRSPQRRRDSRSPRKETLDELDARLEREEKERLEAARRDKLSEIKTQIATERAAVRESGGVVYKGRGAMRYRDPESGGRSNDAWRTVDSRAPPRRRRLSGDRWERGADARPQFERSSRADMDRWDRGGEREARERREAGGGGLGSRIGGRAGADDAEAERDRERERDDPARAARAGAWRSSARRDDSPRRESPPPRDDDDDDDRRRLSPGPRAPSPTGSDMQMDGDE</sequence>
<dbReference type="PROSITE" id="PS50072">
    <property type="entry name" value="CSA_PPIASE_2"/>
    <property type="match status" value="1"/>
</dbReference>
<dbReference type="EMBL" id="CP086714">
    <property type="protein sequence ID" value="WOO77844.1"/>
    <property type="molecule type" value="Genomic_DNA"/>
</dbReference>
<dbReference type="InterPro" id="IPR029000">
    <property type="entry name" value="Cyclophilin-like_dom_sf"/>
</dbReference>
<feature type="compositionally biased region" description="Basic and acidic residues" evidence="5">
    <location>
        <begin position="416"/>
        <end position="430"/>
    </location>
</feature>
<feature type="compositionally biased region" description="Basic and acidic residues" evidence="5">
    <location>
        <begin position="393"/>
        <end position="405"/>
    </location>
</feature>
<dbReference type="EC" id="5.2.1.8" evidence="2"/>
<protein>
    <recommendedName>
        <fullName evidence="2">peptidylprolyl isomerase</fullName>
        <ecNumber evidence="2">5.2.1.8</ecNumber>
    </recommendedName>
</protein>
<dbReference type="PANTHER" id="PTHR11071">
    <property type="entry name" value="PEPTIDYL-PROLYL CIS-TRANS ISOMERASE"/>
    <property type="match status" value="1"/>
</dbReference>
<feature type="domain" description="PPIase cyclophilin-type" evidence="6">
    <location>
        <begin position="7"/>
        <end position="174"/>
    </location>
</feature>
<keyword evidence="3" id="KW-0697">Rotamase</keyword>
<accession>A0AAF0Y4C3</accession>
<dbReference type="Proteomes" id="UP000827549">
    <property type="component" value="Chromosome 1"/>
</dbReference>
<dbReference type="InterPro" id="IPR002130">
    <property type="entry name" value="Cyclophilin-type_PPIase_dom"/>
</dbReference>
<dbReference type="GO" id="GO:0003755">
    <property type="term" value="F:peptidyl-prolyl cis-trans isomerase activity"/>
    <property type="evidence" value="ECO:0007669"/>
    <property type="project" value="UniProtKB-KW"/>
</dbReference>
<organism evidence="7 8">
    <name type="scientific">Vanrija pseudolonga</name>
    <dbReference type="NCBI Taxonomy" id="143232"/>
    <lineage>
        <taxon>Eukaryota</taxon>
        <taxon>Fungi</taxon>
        <taxon>Dikarya</taxon>
        <taxon>Basidiomycota</taxon>
        <taxon>Agaricomycotina</taxon>
        <taxon>Tremellomycetes</taxon>
        <taxon>Trichosporonales</taxon>
        <taxon>Trichosporonaceae</taxon>
        <taxon>Vanrija</taxon>
    </lineage>
</organism>
<feature type="compositionally biased region" description="Basic and acidic residues" evidence="5">
    <location>
        <begin position="226"/>
        <end position="277"/>
    </location>
</feature>
<evidence type="ECO:0000256" key="1">
    <source>
        <dbReference type="ARBA" id="ARBA00000971"/>
    </source>
</evidence>